<evidence type="ECO:0000256" key="1">
    <source>
        <dbReference type="ARBA" id="ARBA00010641"/>
    </source>
</evidence>
<dbReference type="Proteomes" id="UP000011058">
    <property type="component" value="Chromosome"/>
</dbReference>
<gene>
    <name evidence="7" type="ORF">FAES_4185</name>
</gene>
<evidence type="ECO:0000256" key="5">
    <source>
        <dbReference type="ARBA" id="ARBA00023163"/>
    </source>
</evidence>
<dbReference type="GO" id="GO:0016987">
    <property type="term" value="F:sigma factor activity"/>
    <property type="evidence" value="ECO:0007669"/>
    <property type="project" value="UniProtKB-KW"/>
</dbReference>
<dbReference type="NCBIfam" id="TIGR02937">
    <property type="entry name" value="sigma70-ECF"/>
    <property type="match status" value="1"/>
</dbReference>
<protein>
    <submittedName>
        <fullName evidence="7">RNA polymerase, sigma-24 subunit, ECF subfamily</fullName>
    </submittedName>
</protein>
<sequence length="269" mass="30907">MPKPAVYFQFRCVPLDRVLALSEFTVYKKWLPLLGHKPTPLTFFNDARCRDATVYSPVVIGPGLPVLVAPTSQCSMPSSTHAFETDRVLFEALQAGKASAYDWLYTNLFPSFRFWVINNSGTVADAEDSFQKGLINFILNLESGRYEHRSSTKVTTVLFDYCKKVWLTELDSARMRRHAAMPAQVDTPDSDDALLELARQETVEAVRQSLGQLREGCRQLMQWFYIDELSLREIAERLTMKETSVKSKRYECTEQLKRIYQQIARQRGL</sequence>
<dbReference type="HOGENOM" id="CLU_047691_16_0_10"/>
<keyword evidence="2" id="KW-0805">Transcription regulation</keyword>
<evidence type="ECO:0000256" key="4">
    <source>
        <dbReference type="ARBA" id="ARBA00023125"/>
    </source>
</evidence>
<dbReference type="Gene3D" id="1.10.10.10">
    <property type="entry name" value="Winged helix-like DNA-binding domain superfamily/Winged helix DNA-binding domain"/>
    <property type="match status" value="1"/>
</dbReference>
<evidence type="ECO:0000313" key="7">
    <source>
        <dbReference type="EMBL" id="CCH02185.1"/>
    </source>
</evidence>
<organism evidence="7 8">
    <name type="scientific">Fibrella aestuarina BUZ 2</name>
    <dbReference type="NCBI Taxonomy" id="1166018"/>
    <lineage>
        <taxon>Bacteria</taxon>
        <taxon>Pseudomonadati</taxon>
        <taxon>Bacteroidota</taxon>
        <taxon>Cytophagia</taxon>
        <taxon>Cytophagales</taxon>
        <taxon>Spirosomataceae</taxon>
        <taxon>Fibrella</taxon>
    </lineage>
</organism>
<dbReference type="GO" id="GO:0003677">
    <property type="term" value="F:DNA binding"/>
    <property type="evidence" value="ECO:0007669"/>
    <property type="project" value="UniProtKB-KW"/>
</dbReference>
<dbReference type="PANTHER" id="PTHR43133:SF8">
    <property type="entry name" value="RNA POLYMERASE SIGMA FACTOR HI_1459-RELATED"/>
    <property type="match status" value="1"/>
</dbReference>
<dbReference type="KEGG" id="fae:FAES_4185"/>
<evidence type="ECO:0000313" key="8">
    <source>
        <dbReference type="Proteomes" id="UP000011058"/>
    </source>
</evidence>
<dbReference type="AlphaFoldDB" id="I0KDI2"/>
<name>I0KDI2_9BACT</name>
<keyword evidence="8" id="KW-1185">Reference proteome</keyword>
<keyword evidence="5" id="KW-0804">Transcription</keyword>
<evidence type="ECO:0000259" key="6">
    <source>
        <dbReference type="Pfam" id="PF08281"/>
    </source>
</evidence>
<dbReference type="eggNOG" id="COG1595">
    <property type="taxonomic scope" value="Bacteria"/>
</dbReference>
<feature type="domain" description="RNA polymerase sigma factor 70 region 4 type 2" evidence="6">
    <location>
        <begin position="204"/>
        <end position="248"/>
    </location>
</feature>
<comment type="similarity">
    <text evidence="1">Belongs to the sigma-70 factor family. ECF subfamily.</text>
</comment>
<dbReference type="EMBL" id="HE796683">
    <property type="protein sequence ID" value="CCH02185.1"/>
    <property type="molecule type" value="Genomic_DNA"/>
</dbReference>
<accession>I0KDI2</accession>
<reference evidence="7 8" key="1">
    <citation type="journal article" date="2012" name="J. Bacteriol.">
        <title>Genome Sequence of Fibrella aestuarina BUZ 2T, a Filamentous Marine Bacterium.</title>
        <authorList>
            <person name="Filippini M."/>
            <person name="Qi W."/>
            <person name="Blom J."/>
            <person name="Goesmann A."/>
            <person name="Smits T.H."/>
            <person name="Bagheri H.C."/>
        </authorList>
    </citation>
    <scope>NUCLEOTIDE SEQUENCE [LARGE SCALE GENOMIC DNA]</scope>
    <source>
        <strain evidence="8">BUZ 2T</strain>
    </source>
</reference>
<dbReference type="SUPFAM" id="SSF88659">
    <property type="entry name" value="Sigma3 and sigma4 domains of RNA polymerase sigma factors"/>
    <property type="match status" value="1"/>
</dbReference>
<dbReference type="SUPFAM" id="SSF88946">
    <property type="entry name" value="Sigma2 domain of RNA polymerase sigma factors"/>
    <property type="match status" value="1"/>
</dbReference>
<dbReference type="InterPro" id="IPR013324">
    <property type="entry name" value="RNA_pol_sigma_r3/r4-like"/>
</dbReference>
<dbReference type="Pfam" id="PF08281">
    <property type="entry name" value="Sigma70_r4_2"/>
    <property type="match status" value="1"/>
</dbReference>
<dbReference type="GO" id="GO:0006352">
    <property type="term" value="P:DNA-templated transcription initiation"/>
    <property type="evidence" value="ECO:0007669"/>
    <property type="project" value="InterPro"/>
</dbReference>
<dbReference type="InterPro" id="IPR036388">
    <property type="entry name" value="WH-like_DNA-bd_sf"/>
</dbReference>
<dbReference type="STRING" id="1166018.FAES_4185"/>
<dbReference type="PANTHER" id="PTHR43133">
    <property type="entry name" value="RNA POLYMERASE ECF-TYPE SIGMA FACTO"/>
    <property type="match status" value="1"/>
</dbReference>
<dbReference type="InterPro" id="IPR014284">
    <property type="entry name" value="RNA_pol_sigma-70_dom"/>
</dbReference>
<keyword evidence="4" id="KW-0238">DNA-binding</keyword>
<dbReference type="Gene3D" id="1.10.1740.10">
    <property type="match status" value="1"/>
</dbReference>
<dbReference type="InterPro" id="IPR013249">
    <property type="entry name" value="RNA_pol_sigma70_r4_t2"/>
</dbReference>
<dbReference type="InterPro" id="IPR013325">
    <property type="entry name" value="RNA_pol_sigma_r2"/>
</dbReference>
<evidence type="ECO:0000256" key="2">
    <source>
        <dbReference type="ARBA" id="ARBA00023015"/>
    </source>
</evidence>
<keyword evidence="3" id="KW-0731">Sigma factor</keyword>
<dbReference type="InterPro" id="IPR039425">
    <property type="entry name" value="RNA_pol_sigma-70-like"/>
</dbReference>
<evidence type="ECO:0000256" key="3">
    <source>
        <dbReference type="ARBA" id="ARBA00023082"/>
    </source>
</evidence>
<proteinExistence type="inferred from homology"/>